<dbReference type="Gene3D" id="3.30.40.10">
    <property type="entry name" value="Zinc/RING finger domain, C3HC4 (zinc finger)"/>
    <property type="match status" value="1"/>
</dbReference>
<feature type="compositionally biased region" description="Polar residues" evidence="5">
    <location>
        <begin position="1"/>
        <end position="13"/>
    </location>
</feature>
<feature type="region of interest" description="Disordered" evidence="5">
    <location>
        <begin position="239"/>
        <end position="263"/>
    </location>
</feature>
<evidence type="ECO:0000256" key="4">
    <source>
        <dbReference type="PROSITE-ProRule" id="PRU00175"/>
    </source>
</evidence>
<feature type="compositionally biased region" description="Pro residues" evidence="5">
    <location>
        <begin position="168"/>
        <end position="177"/>
    </location>
</feature>
<evidence type="ECO:0000313" key="8">
    <source>
        <dbReference type="Proteomes" id="UP000070544"/>
    </source>
</evidence>
<dbReference type="AlphaFoldDB" id="A0A139ATF4"/>
<evidence type="ECO:0000259" key="6">
    <source>
        <dbReference type="PROSITE" id="PS50089"/>
    </source>
</evidence>
<dbReference type="GO" id="GO:0016567">
    <property type="term" value="P:protein ubiquitination"/>
    <property type="evidence" value="ECO:0007669"/>
    <property type="project" value="TreeGrafter"/>
</dbReference>
<keyword evidence="3" id="KW-0862">Zinc</keyword>
<evidence type="ECO:0000256" key="1">
    <source>
        <dbReference type="ARBA" id="ARBA00022723"/>
    </source>
</evidence>
<reference evidence="7 8" key="1">
    <citation type="journal article" date="2015" name="Genome Biol. Evol.">
        <title>Phylogenomic analyses indicate that early fungi evolved digesting cell walls of algal ancestors of land plants.</title>
        <authorList>
            <person name="Chang Y."/>
            <person name="Wang S."/>
            <person name="Sekimoto S."/>
            <person name="Aerts A.L."/>
            <person name="Choi C."/>
            <person name="Clum A."/>
            <person name="LaButti K.M."/>
            <person name="Lindquist E.A."/>
            <person name="Yee Ngan C."/>
            <person name="Ohm R.A."/>
            <person name="Salamov A.A."/>
            <person name="Grigoriev I.V."/>
            <person name="Spatafora J.W."/>
            <person name="Berbee M.L."/>
        </authorList>
    </citation>
    <scope>NUCLEOTIDE SEQUENCE [LARGE SCALE GENOMIC DNA]</scope>
    <source>
        <strain evidence="7 8">JEL478</strain>
    </source>
</reference>
<dbReference type="GO" id="GO:0061630">
    <property type="term" value="F:ubiquitin protein ligase activity"/>
    <property type="evidence" value="ECO:0007669"/>
    <property type="project" value="TreeGrafter"/>
</dbReference>
<organism evidence="7 8">
    <name type="scientific">Gonapodya prolifera (strain JEL478)</name>
    <name type="common">Monoblepharis prolifera</name>
    <dbReference type="NCBI Taxonomy" id="1344416"/>
    <lineage>
        <taxon>Eukaryota</taxon>
        <taxon>Fungi</taxon>
        <taxon>Fungi incertae sedis</taxon>
        <taxon>Chytridiomycota</taxon>
        <taxon>Chytridiomycota incertae sedis</taxon>
        <taxon>Monoblepharidomycetes</taxon>
        <taxon>Monoblepharidales</taxon>
        <taxon>Gonapodyaceae</taxon>
        <taxon>Gonapodya</taxon>
    </lineage>
</organism>
<dbReference type="Pfam" id="PF13920">
    <property type="entry name" value="zf-C3HC4_3"/>
    <property type="match status" value="1"/>
</dbReference>
<evidence type="ECO:0000256" key="3">
    <source>
        <dbReference type="ARBA" id="ARBA00022833"/>
    </source>
</evidence>
<dbReference type="InterPro" id="IPR001841">
    <property type="entry name" value="Znf_RING"/>
</dbReference>
<keyword evidence="1" id="KW-0479">Metal-binding</keyword>
<name>A0A139ATF4_GONPJ</name>
<dbReference type="PANTHER" id="PTHR46858:SF5">
    <property type="entry name" value="E3 UBIQUITIN-PROTEIN LIGASE APD1-RELATED"/>
    <property type="match status" value="1"/>
</dbReference>
<dbReference type="EMBL" id="KQ965736">
    <property type="protein sequence ID" value="KXS20011.1"/>
    <property type="molecule type" value="Genomic_DNA"/>
</dbReference>
<dbReference type="OrthoDB" id="1711136at2759"/>
<feature type="domain" description="RING-type" evidence="6">
    <location>
        <begin position="272"/>
        <end position="311"/>
    </location>
</feature>
<keyword evidence="8" id="KW-1185">Reference proteome</keyword>
<feature type="region of interest" description="Disordered" evidence="5">
    <location>
        <begin position="162"/>
        <end position="218"/>
    </location>
</feature>
<evidence type="ECO:0000256" key="5">
    <source>
        <dbReference type="SAM" id="MobiDB-lite"/>
    </source>
</evidence>
<keyword evidence="2 4" id="KW-0863">Zinc-finger</keyword>
<dbReference type="PANTHER" id="PTHR46858">
    <property type="entry name" value="OS05G0521000 PROTEIN"/>
    <property type="match status" value="1"/>
</dbReference>
<dbReference type="InterPro" id="IPR013083">
    <property type="entry name" value="Znf_RING/FYVE/PHD"/>
</dbReference>
<feature type="compositionally biased region" description="Low complexity" evidence="5">
    <location>
        <begin position="178"/>
        <end position="192"/>
    </location>
</feature>
<dbReference type="GO" id="GO:0008270">
    <property type="term" value="F:zinc ion binding"/>
    <property type="evidence" value="ECO:0007669"/>
    <property type="project" value="UniProtKB-KW"/>
</dbReference>
<dbReference type="Proteomes" id="UP000070544">
    <property type="component" value="Unassembled WGS sequence"/>
</dbReference>
<gene>
    <name evidence="7" type="ORF">M427DRAFT_66628</name>
</gene>
<dbReference type="SMART" id="SM00184">
    <property type="entry name" value="RING"/>
    <property type="match status" value="1"/>
</dbReference>
<feature type="compositionally biased region" description="Pro residues" evidence="5">
    <location>
        <begin position="251"/>
        <end position="263"/>
    </location>
</feature>
<dbReference type="SUPFAM" id="SSF57850">
    <property type="entry name" value="RING/U-box"/>
    <property type="match status" value="1"/>
</dbReference>
<proteinExistence type="predicted"/>
<dbReference type="PROSITE" id="PS50089">
    <property type="entry name" value="ZF_RING_2"/>
    <property type="match status" value="1"/>
</dbReference>
<sequence length="337" mass="35565">MAGAYISSNSFASTFPDYSSRDPSPPPYVPLHLDRNGAPPRGSSFHATNNGGPHIVAALDPEDAPADDEGAIAHVAEILGWPQSRVQVLARSINPASPEDVPAEALVDAAFANPALRGNPPPSPSFSTPAPDIRENISQLVNTRPQLPPRDEHATISSSAALNGAHAPPLPDLPSRPAPLQTTTTGTFSTATHGNSLAPPTPPRMPTRARSSSLSAAVEGARGSDSAFKDIAIAAVVTDPPSADDHHHPAHAPPPKAPKPLPGPHELTPDVCVVCMDNPKDAALVPCDHLAMCFECAEQLRTTVGVCAMCRQEIMMVVRIYRSFFLQPFKVFLVCFI</sequence>
<evidence type="ECO:0000256" key="2">
    <source>
        <dbReference type="ARBA" id="ARBA00022771"/>
    </source>
</evidence>
<dbReference type="STRING" id="1344416.A0A139ATF4"/>
<accession>A0A139ATF4</accession>
<protein>
    <recommendedName>
        <fullName evidence="6">RING-type domain-containing protein</fullName>
    </recommendedName>
</protein>
<feature type="region of interest" description="Disordered" evidence="5">
    <location>
        <begin position="1"/>
        <end position="56"/>
    </location>
</feature>
<evidence type="ECO:0000313" key="7">
    <source>
        <dbReference type="EMBL" id="KXS20011.1"/>
    </source>
</evidence>